<evidence type="ECO:0000256" key="4">
    <source>
        <dbReference type="ARBA" id="ARBA00024746"/>
    </source>
</evidence>
<name>M1YXQ2_NITG3</name>
<gene>
    <name evidence="9" type="ORF">NITGR_220019</name>
</gene>
<dbReference type="InterPro" id="IPR025965">
    <property type="entry name" value="FlgD/Vpr_Ig-like"/>
</dbReference>
<evidence type="ECO:0000259" key="7">
    <source>
        <dbReference type="Pfam" id="PF13860"/>
    </source>
</evidence>
<evidence type="ECO:0000313" key="9">
    <source>
        <dbReference type="EMBL" id="CCQ90063.1"/>
    </source>
</evidence>
<dbReference type="HOGENOM" id="CLU_047535_0_1_0"/>
<evidence type="ECO:0000256" key="1">
    <source>
        <dbReference type="ARBA" id="ARBA00010577"/>
    </source>
</evidence>
<evidence type="ECO:0000313" key="10">
    <source>
        <dbReference type="Proteomes" id="UP000011704"/>
    </source>
</evidence>
<dbReference type="InterPro" id="IPR005648">
    <property type="entry name" value="FlgD"/>
</dbReference>
<comment type="caution">
    <text evidence="9">The sequence shown here is derived from an EMBL/GenBank/DDBJ whole genome shotgun (WGS) entry which is preliminary data.</text>
</comment>
<feature type="domain" description="FlgD Tudor-like" evidence="8">
    <location>
        <begin position="88"/>
        <end position="213"/>
    </location>
</feature>
<comment type="function">
    <text evidence="4 5">Required for flagellar hook formation. May act as a scaffolding protein.</text>
</comment>
<dbReference type="RefSeq" id="WP_005007175.1">
    <property type="nucleotide sequence ID" value="NZ_HG422173.1"/>
</dbReference>
<keyword evidence="9" id="KW-0282">Flagellum</keyword>
<dbReference type="GO" id="GO:0044781">
    <property type="term" value="P:bacterial-type flagellum organization"/>
    <property type="evidence" value="ECO:0007669"/>
    <property type="project" value="UniProtKB-UniRule"/>
</dbReference>
<keyword evidence="10" id="KW-1185">Reference proteome</keyword>
<dbReference type="InParanoid" id="M1YXQ2"/>
<dbReference type="Pfam" id="PF13860">
    <property type="entry name" value="FlgD_ig"/>
    <property type="match status" value="1"/>
</dbReference>
<organism evidence="9 10">
    <name type="scientific">Nitrospina gracilis (strain 3/211)</name>
    <dbReference type="NCBI Taxonomy" id="1266370"/>
    <lineage>
        <taxon>Bacteria</taxon>
        <taxon>Pseudomonadati</taxon>
        <taxon>Nitrospinota/Tectimicrobiota group</taxon>
        <taxon>Nitrospinota</taxon>
        <taxon>Nitrospinia</taxon>
        <taxon>Nitrospinales</taxon>
        <taxon>Nitrospinaceae</taxon>
        <taxon>Nitrospina</taxon>
    </lineage>
</organism>
<dbReference type="Gene3D" id="2.60.40.4070">
    <property type="match status" value="1"/>
</dbReference>
<accession>M1YXQ2</accession>
<dbReference type="FunCoup" id="M1YXQ2">
    <property type="interactions" value="107"/>
</dbReference>
<reference evidence="9 10" key="1">
    <citation type="journal article" date="2013" name="Front. Microbiol.">
        <title>The genome of Nitrospina gracilis illuminates the metabolism and evolution of the major marine nitrite oxidizer.</title>
        <authorList>
            <person name="Luecker S."/>
            <person name="Nowka B."/>
            <person name="Rattei T."/>
            <person name="Spieck E."/>
            <person name="and Daims H."/>
        </authorList>
    </citation>
    <scope>NUCLEOTIDE SEQUENCE [LARGE SCALE GENOMIC DNA]</scope>
    <source>
        <strain evidence="9 10">3/211</strain>
    </source>
</reference>
<proteinExistence type="inferred from homology"/>
<evidence type="ECO:0000256" key="2">
    <source>
        <dbReference type="ARBA" id="ARBA00016013"/>
    </source>
</evidence>
<evidence type="ECO:0000256" key="6">
    <source>
        <dbReference type="SAM" id="MobiDB-lite"/>
    </source>
</evidence>
<keyword evidence="3 5" id="KW-1005">Bacterial flagellum biogenesis</keyword>
<evidence type="ECO:0000256" key="5">
    <source>
        <dbReference type="RuleBase" id="RU362076"/>
    </source>
</evidence>
<feature type="compositionally biased region" description="Polar residues" evidence="6">
    <location>
        <begin position="12"/>
        <end position="22"/>
    </location>
</feature>
<keyword evidence="9" id="KW-0969">Cilium</keyword>
<evidence type="ECO:0000259" key="8">
    <source>
        <dbReference type="Pfam" id="PF13861"/>
    </source>
</evidence>
<dbReference type="OrthoDB" id="9785233at2"/>
<dbReference type="STRING" id="1266370.NITGR_220019"/>
<feature type="domain" description="FlgD/Vpr Ig-like" evidence="7">
    <location>
        <begin position="98"/>
        <end position="173"/>
    </location>
</feature>
<dbReference type="Pfam" id="PF13861">
    <property type="entry name" value="FLgD_tudor"/>
    <property type="match status" value="1"/>
</dbReference>
<dbReference type="Pfam" id="PF03963">
    <property type="entry name" value="FlgD"/>
    <property type="match status" value="1"/>
</dbReference>
<dbReference type="Gene3D" id="2.30.30.910">
    <property type="match status" value="1"/>
</dbReference>
<dbReference type="Proteomes" id="UP000011704">
    <property type="component" value="Unassembled WGS sequence"/>
</dbReference>
<dbReference type="AlphaFoldDB" id="M1YXQ2"/>
<comment type="similarity">
    <text evidence="1 5">Belongs to the FlgD family.</text>
</comment>
<sequence>MLQGVLPHAESNKSLAPTSAKNTLGKDDFMKLMIAQLSNQNPLNPMDGQEFSAQLAQFSALEQMTNVNTNILKLIQSQQAATNSSMINMIGKQVDVQGNTVAHKSGDTHNLSYSLGEEADTVTVEVYDAIGSLVRTVTGSGGKGGNTAVWDGLDASGNPVAEGNYTFRVKATSPAGNSVEAATFTKGTVSEVLFEDGNTYAIVNGAKISADNISRVSL</sequence>
<protein>
    <recommendedName>
        <fullName evidence="2 5">Basal-body rod modification protein FlgD</fullName>
    </recommendedName>
</protein>
<evidence type="ECO:0000256" key="3">
    <source>
        <dbReference type="ARBA" id="ARBA00022795"/>
    </source>
</evidence>
<keyword evidence="9" id="KW-0966">Cell projection</keyword>
<dbReference type="InterPro" id="IPR025963">
    <property type="entry name" value="FLgD_Tudor"/>
</dbReference>
<feature type="region of interest" description="Disordered" evidence="6">
    <location>
        <begin position="1"/>
        <end position="22"/>
    </location>
</feature>
<dbReference type="EMBL" id="CAQJ01000025">
    <property type="protein sequence ID" value="CCQ90063.1"/>
    <property type="molecule type" value="Genomic_DNA"/>
</dbReference>